<protein>
    <submittedName>
        <fullName evidence="1">Uncharacterized protein</fullName>
    </submittedName>
</protein>
<organism evidence="1 2">
    <name type="scientific">Penicillium cataractarum</name>
    <dbReference type="NCBI Taxonomy" id="2100454"/>
    <lineage>
        <taxon>Eukaryota</taxon>
        <taxon>Fungi</taxon>
        <taxon>Dikarya</taxon>
        <taxon>Ascomycota</taxon>
        <taxon>Pezizomycotina</taxon>
        <taxon>Eurotiomycetes</taxon>
        <taxon>Eurotiomycetidae</taxon>
        <taxon>Eurotiales</taxon>
        <taxon>Aspergillaceae</taxon>
        <taxon>Penicillium</taxon>
    </lineage>
</organism>
<dbReference type="GeneID" id="81441621"/>
<dbReference type="Proteomes" id="UP001147782">
    <property type="component" value="Unassembled WGS sequence"/>
</dbReference>
<comment type="caution">
    <text evidence="1">The sequence shown here is derived from an EMBL/GenBank/DDBJ whole genome shotgun (WGS) entry which is preliminary data.</text>
</comment>
<sequence length="168" mass="18715">MNFRWLADSWEERAVNLRHSSLSVWHFLWLLTVQSEHVSDSSAESLHLFAWVFRKCRAITILRLLTRSYRNDGNGRAGAERMKIPATTSHWLEGDAGNLPLSGSFQGLRASRVAHLARSVAGSRRSLARLSVTGSSLVVLSCEADPIMSVYRGGKAWIHQSFGQVAPI</sequence>
<dbReference type="RefSeq" id="XP_056551442.1">
    <property type="nucleotide sequence ID" value="XM_056702442.1"/>
</dbReference>
<dbReference type="EMBL" id="JAPZBS010000008">
    <property type="protein sequence ID" value="KAJ5363815.1"/>
    <property type="molecule type" value="Genomic_DNA"/>
</dbReference>
<keyword evidence="2" id="KW-1185">Reference proteome</keyword>
<reference evidence="1" key="1">
    <citation type="submission" date="2022-11" db="EMBL/GenBank/DDBJ databases">
        <authorList>
            <person name="Petersen C."/>
        </authorList>
    </citation>
    <scope>NUCLEOTIDE SEQUENCE</scope>
    <source>
        <strain evidence="1">IBT 29864</strain>
    </source>
</reference>
<name>A0A9W9RP49_9EURO</name>
<reference evidence="1" key="2">
    <citation type="journal article" date="2023" name="IMA Fungus">
        <title>Comparative genomic study of the Penicillium genus elucidates a diverse pangenome and 15 lateral gene transfer events.</title>
        <authorList>
            <person name="Petersen C."/>
            <person name="Sorensen T."/>
            <person name="Nielsen M.R."/>
            <person name="Sondergaard T.E."/>
            <person name="Sorensen J.L."/>
            <person name="Fitzpatrick D.A."/>
            <person name="Frisvad J.C."/>
            <person name="Nielsen K.L."/>
        </authorList>
    </citation>
    <scope>NUCLEOTIDE SEQUENCE</scope>
    <source>
        <strain evidence="1">IBT 29864</strain>
    </source>
</reference>
<gene>
    <name evidence="1" type="ORF">N7496_009528</name>
</gene>
<dbReference type="AlphaFoldDB" id="A0A9W9RP49"/>
<evidence type="ECO:0000313" key="2">
    <source>
        <dbReference type="Proteomes" id="UP001147782"/>
    </source>
</evidence>
<accession>A0A9W9RP49</accession>
<proteinExistence type="predicted"/>
<evidence type="ECO:0000313" key="1">
    <source>
        <dbReference type="EMBL" id="KAJ5363815.1"/>
    </source>
</evidence>